<evidence type="ECO:0000256" key="1">
    <source>
        <dbReference type="SAM" id="Phobius"/>
    </source>
</evidence>
<sequence length="92" mass="10085">MEKSKGTSWKKRLLTGAGIGWIMGWIFGLNAVPPRVSLEGTGGDTGVIFLPPFLYWGEVFGFAVWFAVLGSMISGGLTLLRRLRGHKRSEES</sequence>
<evidence type="ECO:0000313" key="2">
    <source>
        <dbReference type="EMBL" id="SDC97985.1"/>
    </source>
</evidence>
<feature type="transmembrane region" description="Helical" evidence="1">
    <location>
        <begin position="53"/>
        <end position="80"/>
    </location>
</feature>
<reference evidence="2 3" key="1">
    <citation type="submission" date="2016-10" db="EMBL/GenBank/DDBJ databases">
        <authorList>
            <person name="de Groot N.N."/>
        </authorList>
    </citation>
    <scope>NUCLEOTIDE SEQUENCE [LARGE SCALE GENOMIC DNA]</scope>
    <source>
        <strain evidence="2 3">DSM 45514</strain>
    </source>
</reference>
<keyword evidence="1" id="KW-1133">Transmembrane helix</keyword>
<keyword evidence="1" id="KW-0812">Transmembrane</keyword>
<accession>A0A1G6R1S1</accession>
<keyword evidence="1" id="KW-0472">Membrane</keyword>
<dbReference type="RefSeq" id="WP_091572908.1">
    <property type="nucleotide sequence ID" value="NZ_FMZA01000025.1"/>
</dbReference>
<keyword evidence="3" id="KW-1185">Reference proteome</keyword>
<dbReference type="EMBL" id="FMZA01000025">
    <property type="protein sequence ID" value="SDC97985.1"/>
    <property type="molecule type" value="Genomic_DNA"/>
</dbReference>
<evidence type="ECO:0000313" key="3">
    <source>
        <dbReference type="Proteomes" id="UP000199387"/>
    </source>
</evidence>
<gene>
    <name evidence="2" type="ORF">SAMN04488112_12519</name>
</gene>
<feature type="transmembrane region" description="Helical" evidence="1">
    <location>
        <begin position="12"/>
        <end position="33"/>
    </location>
</feature>
<proteinExistence type="predicted"/>
<protein>
    <submittedName>
        <fullName evidence="2">Uncharacterized protein</fullName>
    </submittedName>
</protein>
<name>A0A1G6R1S1_9BACL</name>
<dbReference type="Proteomes" id="UP000199387">
    <property type="component" value="Unassembled WGS sequence"/>
</dbReference>
<dbReference type="OrthoDB" id="2990669at2"/>
<dbReference type="AlphaFoldDB" id="A0A1G6R1S1"/>
<organism evidence="2 3">
    <name type="scientific">Melghirimyces thermohalophilus</name>
    <dbReference type="NCBI Taxonomy" id="1236220"/>
    <lineage>
        <taxon>Bacteria</taxon>
        <taxon>Bacillati</taxon>
        <taxon>Bacillota</taxon>
        <taxon>Bacilli</taxon>
        <taxon>Bacillales</taxon>
        <taxon>Thermoactinomycetaceae</taxon>
        <taxon>Melghirimyces</taxon>
    </lineage>
</organism>